<organism evidence="1 2">
    <name type="scientific">Roridomyces roridus</name>
    <dbReference type="NCBI Taxonomy" id="1738132"/>
    <lineage>
        <taxon>Eukaryota</taxon>
        <taxon>Fungi</taxon>
        <taxon>Dikarya</taxon>
        <taxon>Basidiomycota</taxon>
        <taxon>Agaricomycotina</taxon>
        <taxon>Agaricomycetes</taxon>
        <taxon>Agaricomycetidae</taxon>
        <taxon>Agaricales</taxon>
        <taxon>Marasmiineae</taxon>
        <taxon>Mycenaceae</taxon>
        <taxon>Roridomyces</taxon>
    </lineage>
</organism>
<proteinExistence type="predicted"/>
<evidence type="ECO:0000313" key="2">
    <source>
        <dbReference type="Proteomes" id="UP001221142"/>
    </source>
</evidence>
<evidence type="ECO:0000313" key="1">
    <source>
        <dbReference type="EMBL" id="KAJ7649695.1"/>
    </source>
</evidence>
<dbReference type="EMBL" id="JARKIF010000001">
    <property type="protein sequence ID" value="KAJ7649695.1"/>
    <property type="molecule type" value="Genomic_DNA"/>
</dbReference>
<gene>
    <name evidence="1" type="ORF">FB45DRAFT_778675</name>
</gene>
<name>A0AAD7G0J6_9AGAR</name>
<dbReference type="InterPro" id="IPR032675">
    <property type="entry name" value="LRR_dom_sf"/>
</dbReference>
<comment type="caution">
    <text evidence="1">The sequence shown here is derived from an EMBL/GenBank/DDBJ whole genome shotgun (WGS) entry which is preliminary data.</text>
</comment>
<reference evidence="1" key="1">
    <citation type="submission" date="2023-03" db="EMBL/GenBank/DDBJ databases">
        <title>Massive genome expansion in bonnet fungi (Mycena s.s.) driven by repeated elements and novel gene families across ecological guilds.</title>
        <authorList>
            <consortium name="Lawrence Berkeley National Laboratory"/>
            <person name="Harder C.B."/>
            <person name="Miyauchi S."/>
            <person name="Viragh M."/>
            <person name="Kuo A."/>
            <person name="Thoen E."/>
            <person name="Andreopoulos B."/>
            <person name="Lu D."/>
            <person name="Skrede I."/>
            <person name="Drula E."/>
            <person name="Henrissat B."/>
            <person name="Morin E."/>
            <person name="Kohler A."/>
            <person name="Barry K."/>
            <person name="LaButti K."/>
            <person name="Morin E."/>
            <person name="Salamov A."/>
            <person name="Lipzen A."/>
            <person name="Mereny Z."/>
            <person name="Hegedus B."/>
            <person name="Baldrian P."/>
            <person name="Stursova M."/>
            <person name="Weitz H."/>
            <person name="Taylor A."/>
            <person name="Grigoriev I.V."/>
            <person name="Nagy L.G."/>
            <person name="Martin F."/>
            <person name="Kauserud H."/>
        </authorList>
    </citation>
    <scope>NUCLEOTIDE SEQUENCE</scope>
    <source>
        <strain evidence="1">9284</strain>
    </source>
</reference>
<dbReference type="AlphaFoldDB" id="A0AAD7G0J6"/>
<dbReference type="Proteomes" id="UP001221142">
    <property type="component" value="Unassembled WGS sequence"/>
</dbReference>
<keyword evidence="2" id="KW-1185">Reference proteome</keyword>
<evidence type="ECO:0008006" key="3">
    <source>
        <dbReference type="Google" id="ProtNLM"/>
    </source>
</evidence>
<protein>
    <recommendedName>
        <fullName evidence="3">F-box domain-containing protein</fullName>
    </recommendedName>
</protein>
<accession>A0AAD7G0J6</accession>
<dbReference type="SUPFAM" id="SSF52047">
    <property type="entry name" value="RNI-like"/>
    <property type="match status" value="1"/>
</dbReference>
<dbReference type="Gene3D" id="3.80.10.10">
    <property type="entry name" value="Ribonuclease Inhibitor"/>
    <property type="match status" value="1"/>
</dbReference>
<sequence>MASLQVLLTDTESVSAFSAHDTRLQLIRDIDLALDDIAQASTTSPVLQALKLFRSRPTKLGSDSAPTAEELAREVVSGKDLDSFPSFELSILQQALCARRNSLAVVSRLPPELLAVILELCRSIDDDEPKFRTRRFIPVLKITHVCRRWRHVALASAAFWSCIVLSSPRWALEMLERSRNAPLTVGVDMASGEKKTVAARHQVLGQVHRIRELHLTLPMFDSMLPPSLFKPAPVLEAFYFWSFGRVNSIAPASLFGGEAPALRHLSLRSCQIHPDSPLWNNIVSLELIKVTQLPTGCDLFTFLATRMPRLRALSWCMTETSLAFFGKPLEMPVRLDLETLELNSSNWPIYWFLRNLILPKCRITVHVPYAGDIKHTWRALEEQRVRADQFQICAVTLTDLPPTTKEGTLEVGLFDRTCERLSRYTARFDYDLSPMQPCRENILSAAALVMSLDSLTTLTINCASLWRFPPPIIHHATVRTLILHRHVEPFTQQLDSDPLLAAGDPTRFDAVSRVYFPALRKIHFHDIVFEQEMEAILDWLAQRKRLNVGIEEVRLIRCSLSGAELGSLKEVVTRVSVQRV</sequence>